<dbReference type="Gramene" id="Bo2g011720.1">
    <property type="protein sequence ID" value="Bo2g011720.1"/>
    <property type="gene ID" value="Bo2g011720"/>
</dbReference>
<sequence>MKRGCYQGDRHGNCDVGDFHLEEDQSPQRHPLRRHDRGSSSFALLDMIEDVVSLYIFLGPASPQQLRRERIAERIMALQELVPTVNKVSIFHLLYGSARCWIQILWR</sequence>
<accession>A0A0D3AIY9</accession>
<dbReference type="OMA" id="DRHGNCD"/>
<dbReference type="HOGENOM" id="CLU_2213584_0_0_1"/>
<name>A0A0D3AIY9_BRAOL</name>
<feature type="compositionally biased region" description="Basic and acidic residues" evidence="1">
    <location>
        <begin position="8"/>
        <end position="27"/>
    </location>
</feature>
<organism evidence="2 3">
    <name type="scientific">Brassica oleracea var. oleracea</name>
    <dbReference type="NCBI Taxonomy" id="109376"/>
    <lineage>
        <taxon>Eukaryota</taxon>
        <taxon>Viridiplantae</taxon>
        <taxon>Streptophyta</taxon>
        <taxon>Embryophyta</taxon>
        <taxon>Tracheophyta</taxon>
        <taxon>Spermatophyta</taxon>
        <taxon>Magnoliopsida</taxon>
        <taxon>eudicotyledons</taxon>
        <taxon>Gunneridae</taxon>
        <taxon>Pentapetalae</taxon>
        <taxon>rosids</taxon>
        <taxon>malvids</taxon>
        <taxon>Brassicales</taxon>
        <taxon>Brassicaceae</taxon>
        <taxon>Brassiceae</taxon>
        <taxon>Brassica</taxon>
    </lineage>
</organism>
<feature type="region of interest" description="Disordered" evidence="1">
    <location>
        <begin position="1"/>
        <end position="36"/>
    </location>
</feature>
<proteinExistence type="predicted"/>
<evidence type="ECO:0000313" key="3">
    <source>
        <dbReference type="Proteomes" id="UP000032141"/>
    </source>
</evidence>
<dbReference type="EnsemblPlants" id="Bo2g011720.1">
    <property type="protein sequence ID" value="Bo2g011720.1"/>
    <property type="gene ID" value="Bo2g011720"/>
</dbReference>
<evidence type="ECO:0000313" key="2">
    <source>
        <dbReference type="EnsemblPlants" id="Bo2g011720.1"/>
    </source>
</evidence>
<dbReference type="Proteomes" id="UP000032141">
    <property type="component" value="Chromosome C2"/>
</dbReference>
<protein>
    <recommendedName>
        <fullName evidence="4">BHLH domain-containing protein</fullName>
    </recommendedName>
</protein>
<dbReference type="AlphaFoldDB" id="A0A0D3AIY9"/>
<reference evidence="2 3" key="1">
    <citation type="journal article" date="2014" name="Genome Biol.">
        <title>Transcriptome and methylome profiling reveals relics of genome dominance in the mesopolyploid Brassica oleracea.</title>
        <authorList>
            <person name="Parkin I.A."/>
            <person name="Koh C."/>
            <person name="Tang H."/>
            <person name="Robinson S.J."/>
            <person name="Kagale S."/>
            <person name="Clarke W.E."/>
            <person name="Town C.D."/>
            <person name="Nixon J."/>
            <person name="Krishnakumar V."/>
            <person name="Bidwell S.L."/>
            <person name="Denoeud F."/>
            <person name="Belcram H."/>
            <person name="Links M.G."/>
            <person name="Just J."/>
            <person name="Clarke C."/>
            <person name="Bender T."/>
            <person name="Huebert T."/>
            <person name="Mason A.S."/>
            <person name="Pires J.C."/>
            <person name="Barker G."/>
            <person name="Moore J."/>
            <person name="Walley P.G."/>
            <person name="Manoli S."/>
            <person name="Batley J."/>
            <person name="Edwards D."/>
            <person name="Nelson M.N."/>
            <person name="Wang X."/>
            <person name="Paterson A.H."/>
            <person name="King G."/>
            <person name="Bancroft I."/>
            <person name="Chalhoub B."/>
            <person name="Sharpe A.G."/>
        </authorList>
    </citation>
    <scope>NUCLEOTIDE SEQUENCE</scope>
    <source>
        <strain evidence="2 3">cv. TO1000</strain>
    </source>
</reference>
<evidence type="ECO:0000256" key="1">
    <source>
        <dbReference type="SAM" id="MobiDB-lite"/>
    </source>
</evidence>
<reference evidence="2" key="2">
    <citation type="submission" date="2015-03" db="UniProtKB">
        <authorList>
            <consortium name="EnsemblPlants"/>
        </authorList>
    </citation>
    <scope>IDENTIFICATION</scope>
</reference>
<keyword evidence="3" id="KW-1185">Reference proteome</keyword>
<evidence type="ECO:0008006" key="4">
    <source>
        <dbReference type="Google" id="ProtNLM"/>
    </source>
</evidence>